<dbReference type="OrthoDB" id="2142213at2759"/>
<keyword evidence="1" id="KW-0732">Signal</keyword>
<evidence type="ECO:0008006" key="4">
    <source>
        <dbReference type="Google" id="ProtNLM"/>
    </source>
</evidence>
<dbReference type="AlphaFoldDB" id="W7HT26"/>
<evidence type="ECO:0000313" key="2">
    <source>
        <dbReference type="EMBL" id="EWC47256.1"/>
    </source>
</evidence>
<accession>W7HT26</accession>
<dbReference type="Proteomes" id="UP000024837">
    <property type="component" value="Unassembled WGS sequence"/>
</dbReference>
<sequence>MKLQKVVATVLLGVSGVKADLGKELAYLDGLSDPFDPGFLQYTNPAPYTIKQWRNKQIPEGCKTRFTELNIDLADTEVYNVTYTNTTGVCTEPWIFCRTKDAQLEVRTMASLFGRMPEHMRELVRHLIAVPADSCSALSYTDIGDIVFSGNCDTPSIFIHETAHQLDAMLDPANSESGSQNWRDALAADSCVPDSYANTNEVEDFAQVTVVALYQVIRGTVPVSEDPGCFASQLQRLLRRYRRRFLKQNDWCHGRIPSSNFVSKRTGGTARVVRGERVTTVVGPCKFP</sequence>
<keyword evidence="3" id="KW-1185">Reference proteome</keyword>
<evidence type="ECO:0000313" key="3">
    <source>
        <dbReference type="Proteomes" id="UP000024837"/>
    </source>
</evidence>
<protein>
    <recommendedName>
        <fullName evidence="4">Lysine-specific metallo-endopeptidase domain-containing protein</fullName>
    </recommendedName>
</protein>
<name>W7HT26_9PEZI</name>
<feature type="signal peptide" evidence="1">
    <location>
        <begin position="1"/>
        <end position="19"/>
    </location>
</feature>
<proteinExistence type="predicted"/>
<dbReference type="HOGENOM" id="CLU_050729_1_1_1"/>
<dbReference type="EMBL" id="KI966411">
    <property type="protein sequence ID" value="EWC47256.1"/>
    <property type="molecule type" value="Genomic_DNA"/>
</dbReference>
<evidence type="ECO:0000256" key="1">
    <source>
        <dbReference type="SAM" id="SignalP"/>
    </source>
</evidence>
<dbReference type="SUPFAM" id="SSF55486">
    <property type="entry name" value="Metalloproteases ('zincins'), catalytic domain"/>
    <property type="match status" value="1"/>
</dbReference>
<organism evidence="2 3">
    <name type="scientific">Drechslerella stenobrocha 248</name>
    <dbReference type="NCBI Taxonomy" id="1043628"/>
    <lineage>
        <taxon>Eukaryota</taxon>
        <taxon>Fungi</taxon>
        <taxon>Dikarya</taxon>
        <taxon>Ascomycota</taxon>
        <taxon>Pezizomycotina</taxon>
        <taxon>Orbiliomycetes</taxon>
        <taxon>Orbiliales</taxon>
        <taxon>Orbiliaceae</taxon>
        <taxon>Drechslerella</taxon>
    </lineage>
</organism>
<feature type="chain" id="PRO_5004893465" description="Lysine-specific metallo-endopeptidase domain-containing protein" evidence="1">
    <location>
        <begin position="20"/>
        <end position="288"/>
    </location>
</feature>
<gene>
    <name evidence="2" type="ORF">DRE_03375</name>
</gene>
<reference evidence="2 3" key="1">
    <citation type="submission" date="2013-05" db="EMBL/GenBank/DDBJ databases">
        <title>Drechslerella stenobrocha genome reveals carnivorous origination and mechanical trapping mechanism of predatory fungi.</title>
        <authorList>
            <person name="Liu X."/>
            <person name="Zhang W."/>
            <person name="Liu K."/>
        </authorList>
    </citation>
    <scope>NUCLEOTIDE SEQUENCE [LARGE SCALE GENOMIC DNA]</scope>
    <source>
        <strain evidence="2 3">248</strain>
    </source>
</reference>